<comment type="caution">
    <text evidence="2">The sequence shown here is derived from an EMBL/GenBank/DDBJ whole genome shotgun (WGS) entry which is preliminary data.</text>
</comment>
<gene>
    <name evidence="2" type="ORF">ITP53_15690</name>
</gene>
<feature type="transmembrane region" description="Helical" evidence="1">
    <location>
        <begin position="68"/>
        <end position="97"/>
    </location>
</feature>
<dbReference type="RefSeq" id="WP_195896123.1">
    <property type="nucleotide sequence ID" value="NZ_JADOGI010000040.1"/>
</dbReference>
<keyword evidence="3" id="KW-1185">Reference proteome</keyword>
<evidence type="ECO:0000256" key="1">
    <source>
        <dbReference type="SAM" id="Phobius"/>
    </source>
</evidence>
<keyword evidence="1" id="KW-1133">Transmembrane helix</keyword>
<reference evidence="2" key="1">
    <citation type="submission" date="2020-11" db="EMBL/GenBank/DDBJ databases">
        <title>Whole-genome analyses of Nonomuraea sp. K274.</title>
        <authorList>
            <person name="Veyisoglu A."/>
        </authorList>
    </citation>
    <scope>NUCLEOTIDE SEQUENCE</scope>
    <source>
        <strain evidence="2">K274</strain>
    </source>
</reference>
<keyword evidence="1" id="KW-0812">Transmembrane</keyword>
<dbReference type="Proteomes" id="UP000605361">
    <property type="component" value="Unassembled WGS sequence"/>
</dbReference>
<feature type="transmembrane region" description="Helical" evidence="1">
    <location>
        <begin position="117"/>
        <end position="137"/>
    </location>
</feature>
<accession>A0A931ABN5</accession>
<name>A0A931ABN5_9ACTN</name>
<organism evidence="2 3">
    <name type="scientific">Nonomuraea cypriaca</name>
    <dbReference type="NCBI Taxonomy" id="1187855"/>
    <lineage>
        <taxon>Bacteria</taxon>
        <taxon>Bacillati</taxon>
        <taxon>Actinomycetota</taxon>
        <taxon>Actinomycetes</taxon>
        <taxon>Streptosporangiales</taxon>
        <taxon>Streptosporangiaceae</taxon>
        <taxon>Nonomuraea</taxon>
    </lineage>
</organism>
<sequence length="198" mass="20657">MNLTAKSFVLAPLLALVYGVVNLLDGLDGSHGPGVAWTAGHLAFLAALALFVPLVLELARGAGNRRAAVAVAVFSLAGIAAAVVQFAIDLVIGLVAADRTEMGALFDQVQQVPGVELAVYVAGPMLFYAGLVALVGMRSGWWRAALIAAGVGAVVVSRDLLPLSALLNLAVLAPLGRPRAARFRPNQYEMRRSEPIDH</sequence>
<evidence type="ECO:0000313" key="3">
    <source>
        <dbReference type="Proteomes" id="UP000605361"/>
    </source>
</evidence>
<dbReference type="AlphaFoldDB" id="A0A931ABN5"/>
<feature type="transmembrane region" description="Helical" evidence="1">
    <location>
        <begin position="35"/>
        <end position="56"/>
    </location>
</feature>
<keyword evidence="1" id="KW-0472">Membrane</keyword>
<proteinExistence type="predicted"/>
<evidence type="ECO:0000313" key="2">
    <source>
        <dbReference type="EMBL" id="MBF8187154.1"/>
    </source>
</evidence>
<dbReference type="EMBL" id="JADOGI010000040">
    <property type="protein sequence ID" value="MBF8187154.1"/>
    <property type="molecule type" value="Genomic_DNA"/>
</dbReference>
<protein>
    <submittedName>
        <fullName evidence="2">Uncharacterized protein</fullName>
    </submittedName>
</protein>